<evidence type="ECO:0000256" key="1">
    <source>
        <dbReference type="SAM" id="MobiDB-lite"/>
    </source>
</evidence>
<sequence>MFGRRRLSRPNQVTSYTGVSNTSNGAAPASNALAAASVIGKALKDNNHNPSGLNLPQQPQKNTSAHRTASLLGTRRDSLTARSNSVTNNTVRAPPSRTNSVTGTTSRAPPSRSSSLNYHPSSPMVQRRPISQQATTHHQQQQPQRTQSLTTQSKPVQRLQTRQSSASLQQQQQQQQRLKHRVSFSESSSSPTSGSFTSQSTSNRSPAPRQAVPATPKMIKKWVPSAHGLVCIEVPAPANTAPKSTASQRAIARSASMNSLSNNTRNGVIRSSGSLTGVKPPIPGVSTTVRSQNRSSSPGSTTTTTTTTTTTSNNLQPPRQTLKQKASLQSMHTQGHSSLSFEPTILEDEADGTDLVDNGNSKPVDINSQDLDQLKTDYLDEIEKDRLEEEKFLKERDVNEANEMIQRERAFSSSDEPIDTEQIFVPSDVSQPIEDGIDDETVEENYTESERLLADQRLEELVKLKEIEIMETIRRQKQLENSVIDSSLVSVASSQLSEEEEEEDDDDDDDDDAEVTSALEVQDDAEVTSTLKVQDPTDLTDKEIVAVPVEVSAPVAAEPAFEIHQDAPSEYENLHKEPVSNVNELETPSTLGTDLNNINNPLNEPSTSEYESEDHSEIIEDEDEVLVTEKEAVVDTEPVKPLNVIHPLEAVSKASIVSSNYGDLVDNYAQDSSYTLQAKSTSQEFGTVLGSNGESVSTAITSQNDELDTKTPTTDEVFFDEITTPTTITSNNKKLDGSSSSPSRSVFESEKPQSMAQRLRPTLGVTPPMESKPTFVNETPTVLPILDDVKDIQIPERSHRRLSSVSSSPIQTAPAATPEALEPEVIPRRKSILKNNSSSSRLSLSNQSSASNAYLSAATAEHTRLNAMASSSSLNLSTQISPSRQPQQQLQTPSQQQSQSRVSPVRPGSVRRSMRDPPKESQHQQPAQQNQKAGFRSSMRQQAPNPQNGKRMYQQQQQQQQQQQLQQQQNGISHHLAAAAKAAQQYNTQNNKQPLQPQRQSHHQPAQQSNNPGKSATSPRNKKSSAQIRASELYKKANLQQTGQENGFYNNPYPEHLKPGLKRTSSFEKVNEVVTPTRKNRLTLRDELPQEQQQQQQQYQYQYQQEQPPTYNNYQQQTPSQRHSRGPNTFKSRFDDSDDEGDSPPVMSSLAPSGAVARQNNRSSGLNFKPSLGTMRSVSVEAASTSGTNAGATSNGNNGTRFFSEQIPDSRKLVSPVKPSSGDNGHTDEKKKRFGKLRKLFGNKN</sequence>
<feature type="compositionally biased region" description="Low complexity" evidence="1">
    <location>
        <begin position="954"/>
        <end position="969"/>
    </location>
</feature>
<feature type="region of interest" description="Disordered" evidence="1">
    <location>
        <begin position="409"/>
        <end position="435"/>
    </location>
</feature>
<feature type="region of interest" description="Disordered" evidence="1">
    <location>
        <begin position="868"/>
        <end position="1027"/>
    </location>
</feature>
<feature type="compositionally biased region" description="Basic residues" evidence="1">
    <location>
        <begin position="1232"/>
        <end position="1245"/>
    </location>
</feature>
<feature type="compositionally biased region" description="Polar residues" evidence="1">
    <location>
        <begin position="9"/>
        <end position="25"/>
    </location>
</feature>
<name>A0A1E4T020_9ASCO</name>
<feature type="compositionally biased region" description="Polar residues" evidence="1">
    <location>
        <begin position="723"/>
        <end position="732"/>
    </location>
</feature>
<protein>
    <recommendedName>
        <fullName evidence="4">Eisosome protein SEG1</fullName>
    </recommendedName>
</protein>
<accession>A0A1E4T020</accession>
<feature type="compositionally biased region" description="Low complexity" evidence="1">
    <location>
        <begin position="1090"/>
        <end position="1119"/>
    </location>
</feature>
<dbReference type="STRING" id="983967.A0A1E4T020"/>
<evidence type="ECO:0000313" key="3">
    <source>
        <dbReference type="Proteomes" id="UP000094801"/>
    </source>
</evidence>
<feature type="region of interest" description="Disordered" evidence="1">
    <location>
        <begin position="697"/>
        <end position="778"/>
    </location>
</feature>
<feature type="compositionally biased region" description="Low complexity" evidence="1">
    <location>
        <begin position="132"/>
        <end position="176"/>
    </location>
</feature>
<feature type="compositionally biased region" description="Polar residues" evidence="1">
    <location>
        <begin position="938"/>
        <end position="948"/>
    </location>
</feature>
<feature type="compositionally biased region" description="Polar residues" evidence="1">
    <location>
        <begin position="312"/>
        <end position="337"/>
    </location>
</feature>
<feature type="compositionally biased region" description="Polar residues" evidence="1">
    <location>
        <begin position="697"/>
        <end position="714"/>
    </location>
</feature>
<feature type="compositionally biased region" description="Polar residues" evidence="1">
    <location>
        <begin position="80"/>
        <end position="103"/>
    </location>
</feature>
<feature type="region of interest" description="Disordered" evidence="1">
    <location>
        <begin position="1040"/>
        <end position="1064"/>
    </location>
</feature>
<dbReference type="OrthoDB" id="3995697at2759"/>
<feature type="compositionally biased region" description="Polar residues" evidence="1">
    <location>
        <begin position="48"/>
        <end position="67"/>
    </location>
</feature>
<feature type="compositionally biased region" description="Low complexity" evidence="1">
    <location>
        <begin position="301"/>
        <end position="311"/>
    </location>
</feature>
<feature type="compositionally biased region" description="Polar residues" evidence="1">
    <location>
        <begin position="255"/>
        <end position="275"/>
    </location>
</feature>
<feature type="region of interest" description="Disordered" evidence="1">
    <location>
        <begin position="43"/>
        <end position="214"/>
    </location>
</feature>
<evidence type="ECO:0008006" key="4">
    <source>
        <dbReference type="Google" id="ProtNLM"/>
    </source>
</evidence>
<feature type="region of interest" description="Disordered" evidence="1">
    <location>
        <begin position="1088"/>
        <end position="1245"/>
    </location>
</feature>
<reference evidence="3" key="1">
    <citation type="submission" date="2016-04" db="EMBL/GenBank/DDBJ databases">
        <title>Comparative genomics of biotechnologically important yeasts.</title>
        <authorList>
            <consortium name="DOE Joint Genome Institute"/>
            <person name="Riley R."/>
            <person name="Haridas S."/>
            <person name="Wolfe K.H."/>
            <person name="Lopes M.R."/>
            <person name="Hittinger C.T."/>
            <person name="Goker M."/>
            <person name="Salamov A."/>
            <person name="Wisecaver J."/>
            <person name="Long T.M."/>
            <person name="Aerts A.L."/>
            <person name="Barry K."/>
            <person name="Choi C."/>
            <person name="Clum A."/>
            <person name="Coughlan A.Y."/>
            <person name="Deshpande S."/>
            <person name="Douglass A.P."/>
            <person name="Hanson S.J."/>
            <person name="Klenk H.-P."/>
            <person name="Labutti K."/>
            <person name="Lapidus A."/>
            <person name="Lindquist E."/>
            <person name="Lipzen A."/>
            <person name="Meier-Kolthoff J.P."/>
            <person name="Ohm R.A."/>
            <person name="Otillar R.P."/>
            <person name="Pangilinan J."/>
            <person name="Peng Y."/>
            <person name="Rokas A."/>
            <person name="Rosa C.A."/>
            <person name="Scheuner C."/>
            <person name="Sibirny A.A."/>
            <person name="Slot J.C."/>
            <person name="Stielow J.B."/>
            <person name="Sun H."/>
            <person name="Kurtzman C.P."/>
            <person name="Blackwell M."/>
            <person name="Grigoriev I.V."/>
            <person name="Jeffries T.W."/>
        </authorList>
    </citation>
    <scope>NUCLEOTIDE SEQUENCE [LARGE SCALE GENOMIC DNA]</scope>
    <source>
        <strain evidence="3">NRRL YB-2248</strain>
    </source>
</reference>
<feature type="compositionally biased region" description="Basic and acidic residues" evidence="1">
    <location>
        <begin position="913"/>
        <end position="922"/>
    </location>
</feature>
<feature type="compositionally biased region" description="Polar residues" evidence="1">
    <location>
        <begin position="285"/>
        <end position="300"/>
    </location>
</feature>
<feature type="region of interest" description="Disordered" evidence="1">
    <location>
        <begin position="1"/>
        <end position="27"/>
    </location>
</feature>
<feature type="region of interest" description="Disordered" evidence="1">
    <location>
        <begin position="798"/>
        <end position="826"/>
    </location>
</feature>
<proteinExistence type="predicted"/>
<keyword evidence="3" id="KW-1185">Reference proteome</keyword>
<feature type="compositionally biased region" description="Polar residues" evidence="1">
    <location>
        <begin position="1040"/>
        <end position="1049"/>
    </location>
</feature>
<feature type="compositionally biased region" description="Low complexity" evidence="1">
    <location>
        <begin position="184"/>
        <end position="205"/>
    </location>
</feature>
<organism evidence="2 3">
    <name type="scientific">[Candida] arabinofermentans NRRL YB-2248</name>
    <dbReference type="NCBI Taxonomy" id="983967"/>
    <lineage>
        <taxon>Eukaryota</taxon>
        <taxon>Fungi</taxon>
        <taxon>Dikarya</taxon>
        <taxon>Ascomycota</taxon>
        <taxon>Saccharomycotina</taxon>
        <taxon>Pichiomycetes</taxon>
        <taxon>Pichiales</taxon>
        <taxon>Pichiaceae</taxon>
        <taxon>Ogataea</taxon>
        <taxon>Ogataea/Candida clade</taxon>
    </lineage>
</organism>
<feature type="compositionally biased region" description="Low complexity" evidence="1">
    <location>
        <begin position="1182"/>
        <end position="1200"/>
    </location>
</feature>
<feature type="region of interest" description="Disordered" evidence="1">
    <location>
        <begin position="255"/>
        <end position="337"/>
    </location>
</feature>
<feature type="compositionally biased region" description="Polar residues" evidence="1">
    <location>
        <begin position="994"/>
        <end position="1027"/>
    </location>
</feature>
<dbReference type="AlphaFoldDB" id="A0A1E4T020"/>
<gene>
    <name evidence="2" type="ORF">CANARDRAFT_8216</name>
</gene>
<feature type="compositionally biased region" description="Low complexity" evidence="1">
    <location>
        <begin position="977"/>
        <end position="993"/>
    </location>
</feature>
<feature type="compositionally biased region" description="Low complexity" evidence="1">
    <location>
        <begin position="803"/>
        <end position="824"/>
    </location>
</feature>
<feature type="region of interest" description="Disordered" evidence="1">
    <location>
        <begin position="489"/>
        <end position="535"/>
    </location>
</feature>
<evidence type="ECO:0000313" key="2">
    <source>
        <dbReference type="EMBL" id="ODV85088.1"/>
    </source>
</evidence>
<feature type="compositionally biased region" description="Low complexity" evidence="1">
    <location>
        <begin position="870"/>
        <end position="911"/>
    </location>
</feature>
<dbReference type="EMBL" id="KV453854">
    <property type="protein sequence ID" value="ODV85088.1"/>
    <property type="molecule type" value="Genomic_DNA"/>
</dbReference>
<feature type="compositionally biased region" description="Acidic residues" evidence="1">
    <location>
        <begin position="497"/>
        <end position="514"/>
    </location>
</feature>
<dbReference type="Proteomes" id="UP000094801">
    <property type="component" value="Unassembled WGS sequence"/>
</dbReference>
<feature type="compositionally biased region" description="Low complexity" evidence="1">
    <location>
        <begin position="104"/>
        <end position="115"/>
    </location>
</feature>